<evidence type="ECO:0000256" key="1">
    <source>
        <dbReference type="ARBA" id="ARBA00007812"/>
    </source>
</evidence>
<keyword evidence="2" id="KW-0786">Thiamine pyrophosphate</keyword>
<dbReference type="SUPFAM" id="SSF52518">
    <property type="entry name" value="Thiamin diphosphate-binding fold (THDP-binding)"/>
    <property type="match status" value="2"/>
</dbReference>
<dbReference type="Gene3D" id="3.40.50.970">
    <property type="match status" value="2"/>
</dbReference>
<name>A0ABP8GTG3_9BURK</name>
<gene>
    <name evidence="5" type="ORF">GCM10023144_16630</name>
</gene>
<feature type="domain" description="Thiamine pyrophosphate enzyme TPP-binding" evidence="3">
    <location>
        <begin position="427"/>
        <end position="567"/>
    </location>
</feature>
<evidence type="ECO:0000313" key="5">
    <source>
        <dbReference type="EMBL" id="GAA4329614.1"/>
    </source>
</evidence>
<dbReference type="RefSeq" id="WP_345248218.1">
    <property type="nucleotide sequence ID" value="NZ_BAABFO010000006.1"/>
</dbReference>
<dbReference type="Pfam" id="PF02776">
    <property type="entry name" value="TPP_enzyme_N"/>
    <property type="match status" value="1"/>
</dbReference>
<dbReference type="Gene3D" id="3.40.50.1220">
    <property type="entry name" value="TPP-binding domain"/>
    <property type="match status" value="1"/>
</dbReference>
<evidence type="ECO:0000313" key="6">
    <source>
        <dbReference type="Proteomes" id="UP001501671"/>
    </source>
</evidence>
<dbReference type="SUPFAM" id="SSF52467">
    <property type="entry name" value="DHS-like NAD/FAD-binding domain"/>
    <property type="match status" value="1"/>
</dbReference>
<organism evidence="5 6">
    <name type="scientific">Pigmentiphaga soli</name>
    <dbReference type="NCBI Taxonomy" id="1007095"/>
    <lineage>
        <taxon>Bacteria</taxon>
        <taxon>Pseudomonadati</taxon>
        <taxon>Pseudomonadota</taxon>
        <taxon>Betaproteobacteria</taxon>
        <taxon>Burkholderiales</taxon>
        <taxon>Alcaligenaceae</taxon>
        <taxon>Pigmentiphaga</taxon>
    </lineage>
</organism>
<evidence type="ECO:0000256" key="2">
    <source>
        <dbReference type="ARBA" id="ARBA00023052"/>
    </source>
</evidence>
<accession>A0ABP8GTG3</accession>
<dbReference type="NCBIfam" id="NF006203">
    <property type="entry name" value="PRK08327.1"/>
    <property type="match status" value="1"/>
</dbReference>
<comment type="caution">
    <text evidence="5">The sequence shown here is derived from an EMBL/GenBank/DDBJ whole genome shotgun (WGS) entry which is preliminary data.</text>
</comment>
<proteinExistence type="inferred from homology"/>
<feature type="domain" description="Thiamine pyrophosphate enzyme N-terminal TPP-binding" evidence="4">
    <location>
        <begin position="9"/>
        <end position="137"/>
    </location>
</feature>
<dbReference type="InterPro" id="IPR012001">
    <property type="entry name" value="Thiamin_PyroP_enz_TPP-bd_dom"/>
</dbReference>
<dbReference type="Proteomes" id="UP001501671">
    <property type="component" value="Unassembled WGS sequence"/>
</dbReference>
<dbReference type="PROSITE" id="PS00187">
    <property type="entry name" value="TPP_ENZYMES"/>
    <property type="match status" value="1"/>
</dbReference>
<evidence type="ECO:0000259" key="3">
    <source>
        <dbReference type="Pfam" id="PF02775"/>
    </source>
</evidence>
<dbReference type="InterPro" id="IPR000399">
    <property type="entry name" value="TPP-bd_CS"/>
</dbReference>
<dbReference type="Pfam" id="PF02775">
    <property type="entry name" value="TPP_enzyme_C"/>
    <property type="match status" value="1"/>
</dbReference>
<comment type="similarity">
    <text evidence="1">Belongs to the TPP enzyme family.</text>
</comment>
<dbReference type="InterPro" id="IPR029035">
    <property type="entry name" value="DHS-like_NAD/FAD-binding_dom"/>
</dbReference>
<sequence length="573" mass="61605">MPDPSSRSTADFLLEGLNELGIDVLFCNFGTDHAPIIEELARRRAHGERAPAIVRCPHESTAAHMAAGYALATGRGQGVLVHVDAGTANASMAMHNLFRSRIPVLLMAGKAPYTSCGELKGSRDNYVHFIQEPFDQGSLVRPYVKWEWTLPSGVVVKEALRRAHSVMHSEPRGPAYLMLPRETLTETWAPEAVPSYPQDRYGPNEPGGVDPALAERLAERLLAAERPILLTAYGGRNARTSAQIERLAALAGIRVFEPNAVNNIAHDGPNFCGFQPGPALARADLGLLVDVDVPWFPRDAAPAPDSFWAQIDVDVLKGESPLWNFPSHQRLQGDSARVLEQLADAVEQRRTPSFDAAVRARNDAIAAEREAARQRARQQAERRGEHGQVNPHYLFAELGRRLAPDDIVFNEAVRNSPALNAQLPRPRPGTLVRVGGGGLGASGAMALGARLADPGRLAVQVVGDGSFYLNNPCSVFAVSQQYGLPILSIVIDNGGWSAVKESTLRVYPDGAAKASDDFEAALPGADFAPVAHAFGGHGERVDDPGAVPAALDRCLEAVRGGRSALLHVRISSM</sequence>
<dbReference type="InterPro" id="IPR011766">
    <property type="entry name" value="TPP_enzyme_TPP-bd"/>
</dbReference>
<dbReference type="EMBL" id="BAABFO010000006">
    <property type="protein sequence ID" value="GAA4329614.1"/>
    <property type="molecule type" value="Genomic_DNA"/>
</dbReference>
<dbReference type="CDD" id="cd02002">
    <property type="entry name" value="TPP_BFDC"/>
    <property type="match status" value="1"/>
</dbReference>
<reference evidence="6" key="1">
    <citation type="journal article" date="2019" name="Int. J. Syst. Evol. Microbiol.">
        <title>The Global Catalogue of Microorganisms (GCM) 10K type strain sequencing project: providing services to taxonomists for standard genome sequencing and annotation.</title>
        <authorList>
            <consortium name="The Broad Institute Genomics Platform"/>
            <consortium name="The Broad Institute Genome Sequencing Center for Infectious Disease"/>
            <person name="Wu L."/>
            <person name="Ma J."/>
        </authorList>
    </citation>
    <scope>NUCLEOTIDE SEQUENCE [LARGE SCALE GENOMIC DNA]</scope>
    <source>
        <strain evidence="6">JCM 17666</strain>
    </source>
</reference>
<dbReference type="InterPro" id="IPR029061">
    <property type="entry name" value="THDP-binding"/>
</dbReference>
<dbReference type="InterPro" id="IPR045229">
    <property type="entry name" value="TPP_enz"/>
</dbReference>
<evidence type="ECO:0000259" key="4">
    <source>
        <dbReference type="Pfam" id="PF02776"/>
    </source>
</evidence>
<dbReference type="PANTHER" id="PTHR18968">
    <property type="entry name" value="THIAMINE PYROPHOSPHATE ENZYMES"/>
    <property type="match status" value="1"/>
</dbReference>
<dbReference type="PANTHER" id="PTHR18968:SF164">
    <property type="entry name" value="PYRUVATE DECARBOXYLASE"/>
    <property type="match status" value="1"/>
</dbReference>
<keyword evidence="6" id="KW-1185">Reference proteome</keyword>
<protein>
    <submittedName>
        <fullName evidence="5">Thiamine pyrophosphate-requiring protein</fullName>
    </submittedName>
</protein>
<dbReference type="CDD" id="cd07035">
    <property type="entry name" value="TPP_PYR_POX_like"/>
    <property type="match status" value="1"/>
</dbReference>